<evidence type="ECO:0000313" key="1">
    <source>
        <dbReference type="EMBL" id="EJN59675.1"/>
    </source>
</evidence>
<organism evidence="1 2">
    <name type="scientific">Halogranum salarium B-1</name>
    <dbReference type="NCBI Taxonomy" id="1210908"/>
    <lineage>
        <taxon>Archaea</taxon>
        <taxon>Methanobacteriati</taxon>
        <taxon>Methanobacteriota</taxon>
        <taxon>Stenosarchaea group</taxon>
        <taxon>Halobacteria</taxon>
        <taxon>Halobacteriales</taxon>
        <taxon>Haloferacaceae</taxon>
    </lineage>
</organism>
<dbReference type="AlphaFoldDB" id="J2ZG85"/>
<proteinExistence type="predicted"/>
<protein>
    <submittedName>
        <fullName evidence="1">Uncharacterized protein</fullName>
    </submittedName>
</protein>
<dbReference type="Proteomes" id="UP000007813">
    <property type="component" value="Unassembled WGS sequence"/>
</dbReference>
<dbReference type="EMBL" id="ALJD01000004">
    <property type="protein sequence ID" value="EJN59675.1"/>
    <property type="molecule type" value="Genomic_DNA"/>
</dbReference>
<accession>J2ZG85</accession>
<sequence length="46" mass="4984">MWFLLAGGLWVGVRRVDSPLVVVVVVYAVLRGRGRIPHRVPTASGA</sequence>
<name>J2ZG85_9EURY</name>
<reference evidence="1 2" key="1">
    <citation type="journal article" date="2012" name="J. Bacteriol.">
        <title>Draft Genome Sequence of the Extremely Halophilic Archaeon Halogranum salarium B-1T.</title>
        <authorList>
            <person name="Kim K.K."/>
            <person name="Lee K.C."/>
            <person name="Lee J.S."/>
        </authorList>
    </citation>
    <scope>NUCLEOTIDE SEQUENCE [LARGE SCALE GENOMIC DNA]</scope>
    <source>
        <strain evidence="1 2">B-1</strain>
    </source>
</reference>
<gene>
    <name evidence="1" type="ORF">HSB1_18330</name>
</gene>
<evidence type="ECO:0000313" key="2">
    <source>
        <dbReference type="Proteomes" id="UP000007813"/>
    </source>
</evidence>
<comment type="caution">
    <text evidence="1">The sequence shown here is derived from an EMBL/GenBank/DDBJ whole genome shotgun (WGS) entry which is preliminary data.</text>
</comment>